<dbReference type="Proteomes" id="UP000000439">
    <property type="component" value="Chromosome"/>
</dbReference>
<reference evidence="1 2" key="1">
    <citation type="journal article" date="2002" name="Proc. Natl. Acad. Sci. U.S.A.">
        <title>The genome sequence of Bifidobacterium longum reflects its adaptation to the human gastrointestinal tract.</title>
        <authorList>
            <person name="Schell M.A."/>
            <person name="Karmirantzou M."/>
            <person name="Snel B."/>
            <person name="Vilanova D."/>
            <person name="Berger B."/>
            <person name="Pessi G."/>
            <person name="Zwahlen M.C."/>
            <person name="Desiere F."/>
            <person name="Bork P."/>
            <person name="Delley M."/>
            <person name="Pridmore R.D."/>
            <person name="Arigoni F."/>
        </authorList>
    </citation>
    <scope>NUCLEOTIDE SEQUENCE [LARGE SCALE GENOMIC DNA]</scope>
    <source>
        <strain evidence="2">NCC 2705</strain>
    </source>
</reference>
<name>Q8G5T1_BIFLO</name>
<sequence>MISGKIVKLNMRGIDRNRKGTNHASSRQYPVDHSWWIGHRNRMGIGGTDSVHLHHRHPVRHSSVQDGGTHLDAVWQNRAIRRRSRLCLGQHPVGGAGRLLDGARLSGCRRAQLHHHHRHSVRHPVVQNGQARALAVRRTDLQSVTIVSAVGPVQRIIIVRCTGLFYIQQAFHTP</sequence>
<dbReference type="EnsemblBacteria" id="AAN24734">
    <property type="protein sequence ID" value="AAN24734"/>
    <property type="gene ID" value="BL0922"/>
</dbReference>
<accession>Q8G5T1</accession>
<dbReference type="HOGENOM" id="CLU_130823_0_0_11"/>
<evidence type="ECO:0000313" key="1">
    <source>
        <dbReference type="EMBL" id="AAN24734.1"/>
    </source>
</evidence>
<gene>
    <name evidence="1" type="ordered locus">BL0922</name>
</gene>
<protein>
    <submittedName>
        <fullName evidence="1">Uncharacterized protein</fullName>
    </submittedName>
</protein>
<proteinExistence type="predicted"/>
<evidence type="ECO:0000313" key="2">
    <source>
        <dbReference type="Proteomes" id="UP000000439"/>
    </source>
</evidence>
<dbReference type="EMBL" id="AE014295">
    <property type="protein sequence ID" value="AAN24734.1"/>
    <property type="molecule type" value="Genomic_DNA"/>
</dbReference>
<keyword evidence="2" id="KW-1185">Reference proteome</keyword>
<organism evidence="1 2">
    <name type="scientific">Bifidobacterium longum (strain NCC 2705)</name>
    <dbReference type="NCBI Taxonomy" id="206672"/>
    <lineage>
        <taxon>Bacteria</taxon>
        <taxon>Bacillati</taxon>
        <taxon>Actinomycetota</taxon>
        <taxon>Actinomycetes</taxon>
        <taxon>Bifidobacteriales</taxon>
        <taxon>Bifidobacteriaceae</taxon>
        <taxon>Bifidobacterium</taxon>
    </lineage>
</organism>
<dbReference type="AlphaFoldDB" id="Q8G5T1"/>
<dbReference type="KEGG" id="blo:BL0922"/>